<dbReference type="AlphaFoldDB" id="A0AAD5MM35"/>
<accession>A0AAD5MM35</accession>
<organism evidence="1 2">
    <name type="scientific">Parelaphostrongylus tenuis</name>
    <name type="common">Meningeal worm</name>
    <dbReference type="NCBI Taxonomy" id="148309"/>
    <lineage>
        <taxon>Eukaryota</taxon>
        <taxon>Metazoa</taxon>
        <taxon>Ecdysozoa</taxon>
        <taxon>Nematoda</taxon>
        <taxon>Chromadorea</taxon>
        <taxon>Rhabditida</taxon>
        <taxon>Rhabditina</taxon>
        <taxon>Rhabditomorpha</taxon>
        <taxon>Strongyloidea</taxon>
        <taxon>Metastrongylidae</taxon>
        <taxon>Parelaphostrongylus</taxon>
    </lineage>
</organism>
<reference evidence="1" key="1">
    <citation type="submission" date="2021-06" db="EMBL/GenBank/DDBJ databases">
        <title>Parelaphostrongylus tenuis whole genome reference sequence.</title>
        <authorList>
            <person name="Garwood T.J."/>
            <person name="Larsen P.A."/>
            <person name="Fountain-Jones N.M."/>
            <person name="Garbe J.R."/>
            <person name="Macchietto M.G."/>
            <person name="Kania S.A."/>
            <person name="Gerhold R.W."/>
            <person name="Richards J.E."/>
            <person name="Wolf T.M."/>
        </authorList>
    </citation>
    <scope>NUCLEOTIDE SEQUENCE</scope>
    <source>
        <strain evidence="1">MNPRO001-30</strain>
        <tissue evidence="1">Meninges</tissue>
    </source>
</reference>
<sequence>MASVSTLSAAFHCEENHKRTVSDFYDRNCGFVITLAVESTPYCGLCKQHYFMENHSCVNCFQLVIWDRRKPNVIAKVTVMRTAMQMITGKMNKPPRFAENDVIEFHEDYTASRLMGPIVHPEQIYGIAVM</sequence>
<evidence type="ECO:0000313" key="1">
    <source>
        <dbReference type="EMBL" id="KAJ1360962.1"/>
    </source>
</evidence>
<dbReference type="EMBL" id="JAHQIW010004047">
    <property type="protein sequence ID" value="KAJ1360962.1"/>
    <property type="molecule type" value="Genomic_DNA"/>
</dbReference>
<evidence type="ECO:0000313" key="2">
    <source>
        <dbReference type="Proteomes" id="UP001196413"/>
    </source>
</evidence>
<name>A0AAD5MM35_PARTN</name>
<protein>
    <submittedName>
        <fullName evidence="1">Uncharacterized protein</fullName>
    </submittedName>
</protein>
<keyword evidence="2" id="KW-1185">Reference proteome</keyword>
<dbReference type="Proteomes" id="UP001196413">
    <property type="component" value="Unassembled WGS sequence"/>
</dbReference>
<proteinExistence type="predicted"/>
<gene>
    <name evidence="1" type="ORF">KIN20_020098</name>
</gene>
<comment type="caution">
    <text evidence="1">The sequence shown here is derived from an EMBL/GenBank/DDBJ whole genome shotgun (WGS) entry which is preliminary data.</text>
</comment>